<evidence type="ECO:0000256" key="2">
    <source>
        <dbReference type="ARBA" id="ARBA00007639"/>
    </source>
</evidence>
<dbReference type="Proteomes" id="UP000186309">
    <property type="component" value="Chromosome"/>
</dbReference>
<evidence type="ECO:0000256" key="1">
    <source>
        <dbReference type="ARBA" id="ARBA00004196"/>
    </source>
</evidence>
<protein>
    <submittedName>
        <fullName evidence="6">D-ribose-binding periplasmic protein</fullName>
    </submittedName>
</protein>
<accession>A0A1U7CZ01</accession>
<dbReference type="OrthoDB" id="250606at2"/>
<dbReference type="SUPFAM" id="SSF53822">
    <property type="entry name" value="Periplasmic binding protein-like I"/>
    <property type="match status" value="2"/>
</dbReference>
<comment type="similarity">
    <text evidence="2">Belongs to the bacterial solute-binding protein 2 family.</text>
</comment>
<gene>
    <name evidence="6" type="primary">rbsB_3</name>
    <name evidence="6" type="ORF">BSF38_05772</name>
</gene>
<dbReference type="PROSITE" id="PS51257">
    <property type="entry name" value="PROKAR_LIPOPROTEIN"/>
    <property type="match status" value="1"/>
</dbReference>
<feature type="domain" description="Periplasmic binding protein" evidence="5">
    <location>
        <begin position="143"/>
        <end position="351"/>
    </location>
</feature>
<dbReference type="InterPro" id="IPR025997">
    <property type="entry name" value="SBP_2_dom"/>
</dbReference>
<proteinExistence type="inferred from homology"/>
<dbReference type="InterPro" id="IPR028082">
    <property type="entry name" value="Peripla_BP_I"/>
</dbReference>
<dbReference type="Gene3D" id="3.40.50.2300">
    <property type="match status" value="3"/>
</dbReference>
<dbReference type="GO" id="GO:0030246">
    <property type="term" value="F:carbohydrate binding"/>
    <property type="evidence" value="ECO:0007669"/>
    <property type="project" value="UniProtKB-ARBA"/>
</dbReference>
<dbReference type="PANTHER" id="PTHR46847">
    <property type="entry name" value="D-ALLOSE-BINDING PERIPLASMIC PROTEIN-RELATED"/>
    <property type="match status" value="1"/>
</dbReference>
<dbReference type="EMBL" id="CP019082">
    <property type="protein sequence ID" value="APW64180.1"/>
    <property type="molecule type" value="Genomic_DNA"/>
</dbReference>
<dbReference type="KEGG" id="pbor:BSF38_05772"/>
<comment type="subcellular location">
    <subcellularLocation>
        <location evidence="1">Cell envelope</location>
    </subcellularLocation>
</comment>
<organism evidence="6 7">
    <name type="scientific">Paludisphaera borealis</name>
    <dbReference type="NCBI Taxonomy" id="1387353"/>
    <lineage>
        <taxon>Bacteria</taxon>
        <taxon>Pseudomonadati</taxon>
        <taxon>Planctomycetota</taxon>
        <taxon>Planctomycetia</taxon>
        <taxon>Isosphaerales</taxon>
        <taxon>Isosphaeraceae</taxon>
        <taxon>Paludisphaera</taxon>
    </lineage>
</organism>
<evidence type="ECO:0000313" key="6">
    <source>
        <dbReference type="EMBL" id="APW64180.1"/>
    </source>
</evidence>
<dbReference type="RefSeq" id="WP_076350447.1">
    <property type="nucleotide sequence ID" value="NZ_CP019082.1"/>
</dbReference>
<keyword evidence="7" id="KW-1185">Reference proteome</keyword>
<dbReference type="STRING" id="1387353.BSF38_05772"/>
<feature type="signal peptide" evidence="4">
    <location>
        <begin position="1"/>
        <end position="27"/>
    </location>
</feature>
<dbReference type="GO" id="GO:0030313">
    <property type="term" value="C:cell envelope"/>
    <property type="evidence" value="ECO:0007669"/>
    <property type="project" value="UniProtKB-SubCell"/>
</dbReference>
<dbReference type="AlphaFoldDB" id="A0A1U7CZ01"/>
<sequence length="355" mass="37784">MTWQAWRAVCTASIALLAAGCGGPANSGGDQSSGPKSLAGASTRPVVFVGFDASEPALNAMSQGKIQGIVLQSPFKMGMLGVKTMVQHLEKQPVEARVPTGEFLVTPENLTDPQVVERVHPPKVDNTTGSLSGGKSKKWRVMMIPKGSTHEFWKTVHAGALQAAQDLGNVEVIWQAPQKEDDRVQQIQLVQSAIAAGVDGIVLAPLDARALKQPVEAAVDKGISVVIIDSALESTKTVSYVATDNYNGGVLAAKRLGEVLGGEGRIILLRYQVGSESTDQREKGFTDTIAKEFPKITYLSDTEYAGATQESAQLKSQSLVTRFRGKIDGVFAPNETSTVGMLRALEAAGLLTERR</sequence>
<dbReference type="PANTHER" id="PTHR46847:SF1">
    <property type="entry name" value="D-ALLOSE-BINDING PERIPLASMIC PROTEIN-RELATED"/>
    <property type="match status" value="1"/>
</dbReference>
<keyword evidence="3 4" id="KW-0732">Signal</keyword>
<name>A0A1U7CZ01_9BACT</name>
<evidence type="ECO:0000313" key="7">
    <source>
        <dbReference type="Proteomes" id="UP000186309"/>
    </source>
</evidence>
<dbReference type="Pfam" id="PF13407">
    <property type="entry name" value="Peripla_BP_4"/>
    <property type="match status" value="1"/>
</dbReference>
<evidence type="ECO:0000259" key="5">
    <source>
        <dbReference type="Pfam" id="PF13407"/>
    </source>
</evidence>
<evidence type="ECO:0000256" key="3">
    <source>
        <dbReference type="ARBA" id="ARBA00022729"/>
    </source>
</evidence>
<reference evidence="7" key="1">
    <citation type="submission" date="2016-12" db="EMBL/GenBank/DDBJ databases">
        <title>Comparative genomics of four Isosphaeraceae planctomycetes: a common pool of plasmids and glycoside hydrolase genes.</title>
        <authorList>
            <person name="Ivanova A."/>
        </authorList>
    </citation>
    <scope>NUCLEOTIDE SEQUENCE [LARGE SCALE GENOMIC DNA]</scope>
    <source>
        <strain evidence="7">PX4</strain>
    </source>
</reference>
<feature type="chain" id="PRO_5012346372" evidence="4">
    <location>
        <begin position="28"/>
        <end position="355"/>
    </location>
</feature>
<evidence type="ECO:0000256" key="4">
    <source>
        <dbReference type="SAM" id="SignalP"/>
    </source>
</evidence>